<dbReference type="RefSeq" id="WP_088076642.1">
    <property type="nucleotide sequence ID" value="NZ_JAHQCR010000036.1"/>
</dbReference>
<keyword evidence="2" id="KW-1185">Reference proteome</keyword>
<evidence type="ECO:0000313" key="1">
    <source>
        <dbReference type="EMBL" id="MBU9721571.1"/>
    </source>
</evidence>
<reference evidence="1 2" key="1">
    <citation type="submission" date="2021-06" db="EMBL/GenBank/DDBJ databases">
        <title>Bacillus sp. RD4P76, an endophyte from a halophyte.</title>
        <authorList>
            <person name="Sun J.-Q."/>
        </authorList>
    </citation>
    <scope>NUCLEOTIDE SEQUENCE [LARGE SCALE GENOMIC DNA]</scope>
    <source>
        <strain evidence="1 2">JCM 17098</strain>
    </source>
</reference>
<proteinExistence type="predicted"/>
<comment type="caution">
    <text evidence="1">The sequence shown here is derived from an EMBL/GenBank/DDBJ whole genome shotgun (WGS) entry which is preliminary data.</text>
</comment>
<gene>
    <name evidence="1" type="ORF">KS407_08950</name>
</gene>
<dbReference type="EMBL" id="JAHQCR010000036">
    <property type="protein sequence ID" value="MBU9721571.1"/>
    <property type="molecule type" value="Genomic_DNA"/>
</dbReference>
<protein>
    <submittedName>
        <fullName evidence="1">CpXC domain-containing protein</fullName>
    </submittedName>
</protein>
<evidence type="ECO:0000313" key="2">
    <source>
        <dbReference type="Proteomes" id="UP000790580"/>
    </source>
</evidence>
<name>A0ABS6JSM8_9BACI</name>
<dbReference type="Proteomes" id="UP000790580">
    <property type="component" value="Unassembled WGS sequence"/>
</dbReference>
<sequence length="78" mass="9136">MVFKILQEKKYQHYTHAHCPNCNEVSTVDNWNDIAIKTYGETSPDIRMAALEKTSFPYQCPKCYMAYSAHLLTFEKIK</sequence>
<accession>A0ABS6JSM8</accession>
<organism evidence="1 2">
    <name type="scientific">Evansella alkalicola</name>
    <dbReference type="NCBI Taxonomy" id="745819"/>
    <lineage>
        <taxon>Bacteria</taxon>
        <taxon>Bacillati</taxon>
        <taxon>Bacillota</taxon>
        <taxon>Bacilli</taxon>
        <taxon>Bacillales</taxon>
        <taxon>Bacillaceae</taxon>
        <taxon>Evansella</taxon>
    </lineage>
</organism>